<name>A0A1T4ZQ94_9SPHN</name>
<dbReference type="Proteomes" id="UP000189818">
    <property type="component" value="Unassembled WGS sequence"/>
</dbReference>
<dbReference type="CDD" id="cd06558">
    <property type="entry name" value="crotonase-like"/>
    <property type="match status" value="1"/>
</dbReference>
<accession>A0A1T4ZQ94</accession>
<dbReference type="AlphaFoldDB" id="A0A1T4ZQ94"/>
<dbReference type="Gene3D" id="3.90.226.10">
    <property type="entry name" value="2-enoyl-CoA Hydratase, Chain A, domain 1"/>
    <property type="match status" value="1"/>
</dbReference>
<dbReference type="SUPFAM" id="SSF52096">
    <property type="entry name" value="ClpP/crotonase"/>
    <property type="match status" value="1"/>
</dbReference>
<evidence type="ECO:0000313" key="4">
    <source>
        <dbReference type="EMBL" id="SKB24912.1"/>
    </source>
</evidence>
<dbReference type="Pfam" id="PF00378">
    <property type="entry name" value="ECH_1"/>
    <property type="match status" value="1"/>
</dbReference>
<sequence>MLRHVVTFSGRDGNSRPMFILDSIEAPGGHVARISLDRPAARNAIAIDQWLALAGAVVDAAASGARALILRSGAPGIFSAGADLGDLAGLVADPALRHRFRIDMARAFDAIAGLQIATIAAVDGGCYGAGVALAMACDMRIAGDGARFAITPAKVGIVYPAGDVARLKALVGPGQAMRLLATGMTIDADEALAIGLVEERARSADEAALALAEAIAANARSSVAGLKRILAGDEAADRLFEDAFGGADFGEGLAAFRERRKPAFGA</sequence>
<dbReference type="EMBL" id="FUYM01000001">
    <property type="protein sequence ID" value="SKB24912.1"/>
    <property type="molecule type" value="Genomic_DNA"/>
</dbReference>
<dbReference type="InterPro" id="IPR029045">
    <property type="entry name" value="ClpP/crotonase-like_dom_sf"/>
</dbReference>
<dbReference type="InterPro" id="IPR001753">
    <property type="entry name" value="Enoyl-CoA_hydra/iso"/>
</dbReference>
<dbReference type="STRING" id="439228.SAMN06295920_10124"/>
<gene>
    <name evidence="4" type="ORF">SAMN06295920_10124</name>
</gene>
<evidence type="ECO:0000313" key="5">
    <source>
        <dbReference type="Proteomes" id="UP000189818"/>
    </source>
</evidence>
<evidence type="ECO:0000256" key="1">
    <source>
        <dbReference type="ARBA" id="ARBA00005254"/>
    </source>
</evidence>
<keyword evidence="2" id="KW-0456">Lyase</keyword>
<dbReference type="InterPro" id="IPR018376">
    <property type="entry name" value="Enoyl-CoA_hyd/isom_CS"/>
</dbReference>
<evidence type="ECO:0000256" key="2">
    <source>
        <dbReference type="ARBA" id="ARBA00023239"/>
    </source>
</evidence>
<dbReference type="RefSeq" id="WP_235862559.1">
    <property type="nucleotide sequence ID" value="NZ_FUYM01000001.1"/>
</dbReference>
<dbReference type="PROSITE" id="PS00166">
    <property type="entry name" value="ENOYL_COA_HYDRATASE"/>
    <property type="match status" value="1"/>
</dbReference>
<dbReference type="PANTHER" id="PTHR11941:SF127">
    <property type="entry name" value="ENOYL-COA HYDRATASE ECHA18 (ENOYL HYDRASE) (UNSATURATED ACYL-COA HYDRATASE) (CROTONASE)-RELATED"/>
    <property type="match status" value="1"/>
</dbReference>
<dbReference type="PANTHER" id="PTHR11941">
    <property type="entry name" value="ENOYL-COA HYDRATASE-RELATED"/>
    <property type="match status" value="1"/>
</dbReference>
<protein>
    <submittedName>
        <fullName evidence="4">Enoyl-CoA hydratase/carnithine racemase</fullName>
    </submittedName>
</protein>
<dbReference type="GO" id="GO:0016829">
    <property type="term" value="F:lyase activity"/>
    <property type="evidence" value="ECO:0007669"/>
    <property type="project" value="UniProtKB-KW"/>
</dbReference>
<evidence type="ECO:0000256" key="3">
    <source>
        <dbReference type="RuleBase" id="RU003707"/>
    </source>
</evidence>
<comment type="similarity">
    <text evidence="1 3">Belongs to the enoyl-CoA hydratase/isomerase family.</text>
</comment>
<reference evidence="5" key="1">
    <citation type="submission" date="2017-02" db="EMBL/GenBank/DDBJ databases">
        <authorList>
            <person name="Varghese N."/>
            <person name="Submissions S."/>
        </authorList>
    </citation>
    <scope>NUCLEOTIDE SEQUENCE [LARGE SCALE GENOMIC DNA]</scope>
    <source>
        <strain evidence="5">UM2</strain>
    </source>
</reference>
<proteinExistence type="inferred from homology"/>
<dbReference type="GO" id="GO:0006635">
    <property type="term" value="P:fatty acid beta-oxidation"/>
    <property type="evidence" value="ECO:0007669"/>
    <property type="project" value="TreeGrafter"/>
</dbReference>
<dbReference type="InterPro" id="IPR014748">
    <property type="entry name" value="Enoyl-CoA_hydra_C"/>
</dbReference>
<keyword evidence="5" id="KW-1185">Reference proteome</keyword>
<organism evidence="4 5">
    <name type="scientific">Rhizorhabdus histidinilytica</name>
    <dbReference type="NCBI Taxonomy" id="439228"/>
    <lineage>
        <taxon>Bacteria</taxon>
        <taxon>Pseudomonadati</taxon>
        <taxon>Pseudomonadota</taxon>
        <taxon>Alphaproteobacteria</taxon>
        <taxon>Sphingomonadales</taxon>
        <taxon>Sphingomonadaceae</taxon>
        <taxon>Rhizorhabdus</taxon>
    </lineage>
</organism>
<dbReference type="Gene3D" id="1.10.12.10">
    <property type="entry name" value="Lyase 2-enoyl-coa Hydratase, Chain A, domain 2"/>
    <property type="match status" value="1"/>
</dbReference>